<sequence>MKTTCLALALLAFATPASACDFYKSKFMLHWALTEDDVVYSTTDTESNEPVYVVDAKDALPDGRYALAIQDTASCTFDVISGDMSRIMYFMETHVYNRIEGYK</sequence>
<keyword evidence="2" id="KW-1185">Reference proteome</keyword>
<name>A0A0F6WBY8_9CAUD</name>
<evidence type="ECO:0000313" key="1">
    <source>
        <dbReference type="EMBL" id="AKF12780.1"/>
    </source>
</evidence>
<gene>
    <name evidence="1" type="ORF">PHIM7_235</name>
</gene>
<reference evidence="1 2" key="1">
    <citation type="submission" date="2015-04" db="EMBL/GenBank/DDBJ databases">
        <authorList>
            <person name="Schouten J.T."/>
            <person name="Crockett J.T."/>
            <person name="Hodson T.S."/>
            <person name="Hyde J.R."/>
            <person name="Smith T.A."/>
            <person name="Merrill B.D."/>
            <person name="Crook M.B."/>
            <person name="Griffitts J.S."/>
            <person name="Burnett S.H."/>
            <person name="Grose J.H."/>
            <person name="Breakwell D.P."/>
        </authorList>
    </citation>
    <scope>NUCLEOTIDE SEQUENCE [LARGE SCALE GENOMIC DNA]</scope>
</reference>
<evidence type="ECO:0000313" key="2">
    <source>
        <dbReference type="Proteomes" id="UP000221947"/>
    </source>
</evidence>
<dbReference type="Proteomes" id="UP000221947">
    <property type="component" value="Segment"/>
</dbReference>
<dbReference type="EMBL" id="KR052480">
    <property type="protein sequence ID" value="AKF12780.1"/>
    <property type="molecule type" value="Genomic_DNA"/>
</dbReference>
<protein>
    <submittedName>
        <fullName evidence="1">Uncharacterized protein</fullName>
    </submittedName>
</protein>
<proteinExistence type="predicted"/>
<organism evidence="1 2">
    <name type="scientific">Sinorhizobium phage phiM7</name>
    <dbReference type="NCBI Taxonomy" id="1647403"/>
    <lineage>
        <taxon>Viruses</taxon>
        <taxon>Duplodnaviria</taxon>
        <taxon>Heunggongvirae</taxon>
        <taxon>Uroviricota</taxon>
        <taxon>Caudoviricetes</taxon>
        <taxon>Emdodecavirus</taxon>
        <taxon>Emdodecavirus M7</taxon>
    </lineage>
</organism>
<accession>A0A0F6WBY8</accession>